<dbReference type="Proteomes" id="UP001498421">
    <property type="component" value="Unassembled WGS sequence"/>
</dbReference>
<evidence type="ECO:0000259" key="3">
    <source>
        <dbReference type="PROSITE" id="PS50157"/>
    </source>
</evidence>
<proteinExistence type="predicted"/>
<dbReference type="PROSITE" id="PS50157">
    <property type="entry name" value="ZINC_FINGER_C2H2_2"/>
    <property type="match status" value="1"/>
</dbReference>
<dbReference type="PANTHER" id="PTHR38166:SF1">
    <property type="entry name" value="C2H2-TYPE DOMAIN-CONTAINING PROTEIN"/>
    <property type="match status" value="1"/>
</dbReference>
<keyword evidence="1" id="KW-0863">Zinc-finger</keyword>
<gene>
    <name evidence="4" type="ORF">QQZ08_002495</name>
</gene>
<name>A0ABR1IDS4_9HYPO</name>
<feature type="compositionally biased region" description="Acidic residues" evidence="2">
    <location>
        <begin position="48"/>
        <end position="60"/>
    </location>
</feature>
<evidence type="ECO:0000256" key="1">
    <source>
        <dbReference type="PROSITE-ProRule" id="PRU00042"/>
    </source>
</evidence>
<reference evidence="4 5" key="1">
    <citation type="journal article" date="2025" name="Microbiol. Resour. Announc.">
        <title>Draft genome sequences for Neonectria magnoliae and Neonectria punicea, canker pathogens of Liriodendron tulipifera and Acer saccharum in West Virginia.</title>
        <authorList>
            <person name="Petronek H.M."/>
            <person name="Kasson M.T."/>
            <person name="Metheny A.M."/>
            <person name="Stauder C.M."/>
            <person name="Lovett B."/>
            <person name="Lynch S.C."/>
            <person name="Garnas J.R."/>
            <person name="Kasson L.R."/>
            <person name="Stajich J.E."/>
        </authorList>
    </citation>
    <scope>NUCLEOTIDE SEQUENCE [LARGE SCALE GENOMIC DNA]</scope>
    <source>
        <strain evidence="4 5">NRRL 64651</strain>
    </source>
</reference>
<feature type="region of interest" description="Disordered" evidence="2">
    <location>
        <begin position="27"/>
        <end position="67"/>
    </location>
</feature>
<evidence type="ECO:0000313" key="4">
    <source>
        <dbReference type="EMBL" id="KAK7430966.1"/>
    </source>
</evidence>
<keyword evidence="1" id="KW-0479">Metal-binding</keyword>
<dbReference type="EMBL" id="JAZAVK010000015">
    <property type="protein sequence ID" value="KAK7430966.1"/>
    <property type="molecule type" value="Genomic_DNA"/>
</dbReference>
<keyword evidence="5" id="KW-1185">Reference proteome</keyword>
<keyword evidence="1" id="KW-0862">Zinc</keyword>
<accession>A0ABR1IDS4</accession>
<feature type="domain" description="C2H2-type" evidence="3">
    <location>
        <begin position="195"/>
        <end position="223"/>
    </location>
</feature>
<evidence type="ECO:0000313" key="5">
    <source>
        <dbReference type="Proteomes" id="UP001498421"/>
    </source>
</evidence>
<dbReference type="InterPro" id="IPR013087">
    <property type="entry name" value="Znf_C2H2_type"/>
</dbReference>
<evidence type="ECO:0000256" key="2">
    <source>
        <dbReference type="SAM" id="MobiDB-lite"/>
    </source>
</evidence>
<organism evidence="4 5">
    <name type="scientific">Neonectria magnoliae</name>
    <dbReference type="NCBI Taxonomy" id="2732573"/>
    <lineage>
        <taxon>Eukaryota</taxon>
        <taxon>Fungi</taxon>
        <taxon>Dikarya</taxon>
        <taxon>Ascomycota</taxon>
        <taxon>Pezizomycotina</taxon>
        <taxon>Sordariomycetes</taxon>
        <taxon>Hypocreomycetidae</taxon>
        <taxon>Hypocreales</taxon>
        <taxon>Nectriaceae</taxon>
        <taxon>Neonectria</taxon>
    </lineage>
</organism>
<sequence length="335" mass="38273">MVPLKRLHGDLLLAQGSAIKKEFEYEQHGYGRSSQETDVDSSHLSDGSEPESESEAEDFELYSGSPDEYPILDHNHPLAKFADELKNLGLWHFSKLMGGFDPKGKASETTEDPAEPARKRIKAECFEEYTEVECSTDSEDTDTVIVEATKPREYLFACPFQRRKPDKYRSCLREGGFLSIRKLTGHLLAVHRLPYYCPVCGQIFNSSGACDDHIREKACDLKPETEAEGLSDSQIKKISQRLSRFESKEEQWYEIWKVAFPGVAKPLVPCASSHSEWLIYLLREYWSKDGQDIVSSFLKSKQLKEDPIAWDEQDVLALNRMVLNRMVGAYLESWI</sequence>
<comment type="caution">
    <text evidence="4">The sequence shown here is derived from an EMBL/GenBank/DDBJ whole genome shotgun (WGS) entry which is preliminary data.</text>
</comment>
<protein>
    <recommendedName>
        <fullName evidence="3">C2H2-type domain-containing protein</fullName>
    </recommendedName>
</protein>
<dbReference type="PANTHER" id="PTHR38166">
    <property type="entry name" value="C2H2-TYPE DOMAIN-CONTAINING PROTEIN-RELATED"/>
    <property type="match status" value="1"/>
</dbReference>